<proteinExistence type="predicted"/>
<dbReference type="PRINTS" id="PR00332">
    <property type="entry name" value="HISTRIAD"/>
</dbReference>
<keyword evidence="6" id="KW-1185">Reference proteome</keyword>
<dbReference type="KEGG" id="adz:ADFLV_2666"/>
<evidence type="ECO:0000256" key="1">
    <source>
        <dbReference type="PIRSR" id="PIRSR601310-1"/>
    </source>
</evidence>
<sequence length="114" mass="13038">MCIFCKIVKGEIPNQTILEDENFLAFNDINPTRKIHVLIIPKEHYDSFDVIPPNIMSGMTEFIQKVALKLDVKESGYRLITNIGKDGGQEVHHLHFHLIGGEPVGRLVRDRQDM</sequence>
<dbReference type="PANTHER" id="PTHR23089">
    <property type="entry name" value="HISTIDINE TRIAD HIT PROTEIN"/>
    <property type="match status" value="1"/>
</dbReference>
<feature type="short sequence motif" description="Histidine triad motif" evidence="2 3">
    <location>
        <begin position="93"/>
        <end position="97"/>
    </location>
</feature>
<dbReference type="InterPro" id="IPR011146">
    <property type="entry name" value="HIT-like"/>
</dbReference>
<dbReference type="SUPFAM" id="SSF54197">
    <property type="entry name" value="HIT-like"/>
    <property type="match status" value="1"/>
</dbReference>
<dbReference type="Pfam" id="PF01230">
    <property type="entry name" value="HIT"/>
    <property type="match status" value="1"/>
</dbReference>
<feature type="domain" description="HIT" evidence="4">
    <location>
        <begin position="3"/>
        <end position="109"/>
    </location>
</feature>
<organism evidence="5 6">
    <name type="scientific">Arcobacter defluvii</name>
    <dbReference type="NCBI Taxonomy" id="873191"/>
    <lineage>
        <taxon>Bacteria</taxon>
        <taxon>Pseudomonadati</taxon>
        <taxon>Campylobacterota</taxon>
        <taxon>Epsilonproteobacteria</taxon>
        <taxon>Campylobacterales</taxon>
        <taxon>Arcobacteraceae</taxon>
        <taxon>Arcobacter</taxon>
    </lineage>
</organism>
<dbReference type="Proteomes" id="UP000503313">
    <property type="component" value="Chromosome"/>
</dbReference>
<evidence type="ECO:0000313" key="5">
    <source>
        <dbReference type="EMBL" id="QKF78639.1"/>
    </source>
</evidence>
<dbReference type="InterPro" id="IPR001310">
    <property type="entry name" value="Histidine_triad_HIT"/>
</dbReference>
<reference evidence="5 6" key="1">
    <citation type="submission" date="2020-05" db="EMBL/GenBank/DDBJ databases">
        <title>Complete genome sequencing of Campylobacter and Arcobacter type strains.</title>
        <authorList>
            <person name="Miller W.G."/>
            <person name="Yee E."/>
        </authorList>
    </citation>
    <scope>NUCLEOTIDE SEQUENCE [LARGE SCALE GENOMIC DNA]</scope>
    <source>
        <strain evidence="5 6">LMG 25694</strain>
    </source>
</reference>
<dbReference type="CDD" id="cd01276">
    <property type="entry name" value="PKCI_related"/>
    <property type="match status" value="1"/>
</dbReference>
<dbReference type="RefSeq" id="WP_014475243.1">
    <property type="nucleotide sequence ID" value="NZ_CP053835.1"/>
</dbReference>
<dbReference type="InterPro" id="IPR019808">
    <property type="entry name" value="Histidine_triad_CS"/>
</dbReference>
<dbReference type="AlphaFoldDB" id="A0AAE7BIX7"/>
<dbReference type="PROSITE" id="PS51084">
    <property type="entry name" value="HIT_2"/>
    <property type="match status" value="1"/>
</dbReference>
<accession>A0AAE7BIX7</accession>
<feature type="active site" description="Tele-AMP-histidine intermediate" evidence="1">
    <location>
        <position position="95"/>
    </location>
</feature>
<dbReference type="Gene3D" id="3.30.428.10">
    <property type="entry name" value="HIT-like"/>
    <property type="match status" value="1"/>
</dbReference>
<gene>
    <name evidence="5" type="ORF">ADFLV_2666</name>
</gene>
<dbReference type="EMBL" id="CP053835">
    <property type="protein sequence ID" value="QKF78639.1"/>
    <property type="molecule type" value="Genomic_DNA"/>
</dbReference>
<dbReference type="InterPro" id="IPR036265">
    <property type="entry name" value="HIT-like_sf"/>
</dbReference>
<evidence type="ECO:0000313" key="6">
    <source>
        <dbReference type="Proteomes" id="UP000503313"/>
    </source>
</evidence>
<dbReference type="GO" id="GO:0003824">
    <property type="term" value="F:catalytic activity"/>
    <property type="evidence" value="ECO:0007669"/>
    <property type="project" value="InterPro"/>
</dbReference>
<dbReference type="PROSITE" id="PS00892">
    <property type="entry name" value="HIT_1"/>
    <property type="match status" value="1"/>
</dbReference>
<protein>
    <submittedName>
        <fullName evidence="5">Histidine triad nucleotide-binding protein, Hint/PKCI branch</fullName>
    </submittedName>
</protein>
<name>A0AAE7BIX7_9BACT</name>
<evidence type="ECO:0000256" key="3">
    <source>
        <dbReference type="PROSITE-ProRule" id="PRU00464"/>
    </source>
</evidence>
<evidence type="ECO:0000256" key="2">
    <source>
        <dbReference type="PIRSR" id="PIRSR601310-3"/>
    </source>
</evidence>
<evidence type="ECO:0000259" key="4">
    <source>
        <dbReference type="PROSITE" id="PS51084"/>
    </source>
</evidence>